<evidence type="ECO:0000256" key="5">
    <source>
        <dbReference type="ARBA" id="ARBA00023274"/>
    </source>
</evidence>
<dbReference type="EMBL" id="JARGDH010000004">
    <property type="protein sequence ID" value="KAL0269569.1"/>
    <property type="molecule type" value="Genomic_DNA"/>
</dbReference>
<reference evidence="8" key="1">
    <citation type="journal article" date="2024" name="Gigascience">
        <title>Chromosome-level genome of the poultry shaft louse Menopon gallinae provides insight into the host-switching and adaptive evolution of parasitic lice.</title>
        <authorList>
            <person name="Xu Y."/>
            <person name="Ma L."/>
            <person name="Liu S."/>
            <person name="Liang Y."/>
            <person name="Liu Q."/>
            <person name="He Z."/>
            <person name="Tian L."/>
            <person name="Duan Y."/>
            <person name="Cai W."/>
            <person name="Li H."/>
            <person name="Song F."/>
        </authorList>
    </citation>
    <scope>NUCLEOTIDE SEQUENCE</scope>
    <source>
        <strain evidence="8">Cailab_2023a</strain>
    </source>
</reference>
<protein>
    <recommendedName>
        <fullName evidence="6">Large ribosomal subunit protein mL43</fullName>
    </recommendedName>
</protein>
<dbReference type="GO" id="GO:0003735">
    <property type="term" value="F:structural constituent of ribosome"/>
    <property type="evidence" value="ECO:0007669"/>
    <property type="project" value="InterPro"/>
</dbReference>
<feature type="domain" description="Ribosomal protein/NADH dehydrogenase" evidence="7">
    <location>
        <begin position="37"/>
        <end position="110"/>
    </location>
</feature>
<dbReference type="InterPro" id="IPR036249">
    <property type="entry name" value="Thioredoxin-like_sf"/>
</dbReference>
<evidence type="ECO:0000256" key="1">
    <source>
        <dbReference type="ARBA" id="ARBA00004173"/>
    </source>
</evidence>
<dbReference type="Pfam" id="PF05047">
    <property type="entry name" value="L51_S25_CI-B8"/>
    <property type="match status" value="1"/>
</dbReference>
<comment type="caution">
    <text evidence="8">The sequence shown here is derived from an EMBL/GenBank/DDBJ whole genome shotgun (WGS) entry which is preliminary data.</text>
</comment>
<accession>A0AAW2HID9</accession>
<comment type="subcellular location">
    <subcellularLocation>
        <location evidence="1">Mitochondrion</location>
    </subcellularLocation>
</comment>
<sequence>MSRMNLFRKHGVPQAVLSNGLGRYIPQCQRITLKFCKSSGSSLGMRSFIENDVIEFAKNNPSVVLYLKPRRHRGPVIVAEYLNGERKWIPVNQKTREEINKWLHLLVTESGQPEKTLIQWWNTQHPSIQGPWSPFYNKNPELNVVKFPSKEFGQPPNLEKSATEQLLEYYKNQKMEEAKSESS</sequence>
<dbReference type="AlphaFoldDB" id="A0AAW2HID9"/>
<dbReference type="SUPFAM" id="SSF52833">
    <property type="entry name" value="Thioredoxin-like"/>
    <property type="match status" value="1"/>
</dbReference>
<dbReference type="GO" id="GO:0005762">
    <property type="term" value="C:mitochondrial large ribosomal subunit"/>
    <property type="evidence" value="ECO:0007669"/>
    <property type="project" value="TreeGrafter"/>
</dbReference>
<dbReference type="InterPro" id="IPR007741">
    <property type="entry name" value="Ribosomal_mL43/mS25/NADH_DH"/>
</dbReference>
<gene>
    <name evidence="8" type="ORF">PYX00_007259</name>
</gene>
<comment type="similarity">
    <text evidence="2">Belongs to the mitochondrion-specific ribosomal protein mL43 family.</text>
</comment>
<dbReference type="Gene3D" id="3.40.30.10">
    <property type="entry name" value="Glutaredoxin"/>
    <property type="match status" value="1"/>
</dbReference>
<dbReference type="PANTHER" id="PTHR21396">
    <property type="entry name" value="39S RIBOSOMAL PROTEIN L43"/>
    <property type="match status" value="1"/>
</dbReference>
<dbReference type="InterPro" id="IPR039927">
    <property type="entry name" value="Ribosomal_mL43"/>
</dbReference>
<evidence type="ECO:0000313" key="8">
    <source>
        <dbReference type="EMBL" id="KAL0269569.1"/>
    </source>
</evidence>
<evidence type="ECO:0000256" key="6">
    <source>
        <dbReference type="ARBA" id="ARBA00035188"/>
    </source>
</evidence>
<dbReference type="SMART" id="SM00916">
    <property type="entry name" value="L51_S25_CI-B8"/>
    <property type="match status" value="1"/>
</dbReference>
<evidence type="ECO:0000256" key="3">
    <source>
        <dbReference type="ARBA" id="ARBA00022980"/>
    </source>
</evidence>
<proteinExistence type="inferred from homology"/>
<dbReference type="GO" id="GO:0032543">
    <property type="term" value="P:mitochondrial translation"/>
    <property type="evidence" value="ECO:0007669"/>
    <property type="project" value="InterPro"/>
</dbReference>
<name>A0AAW2HID9_9NEOP</name>
<keyword evidence="5" id="KW-0687">Ribonucleoprotein</keyword>
<keyword evidence="4" id="KW-0496">Mitochondrion</keyword>
<keyword evidence="3" id="KW-0689">Ribosomal protein</keyword>
<evidence type="ECO:0000259" key="7">
    <source>
        <dbReference type="SMART" id="SM00916"/>
    </source>
</evidence>
<organism evidence="8">
    <name type="scientific">Menopon gallinae</name>
    <name type="common">poultry shaft louse</name>
    <dbReference type="NCBI Taxonomy" id="328185"/>
    <lineage>
        <taxon>Eukaryota</taxon>
        <taxon>Metazoa</taxon>
        <taxon>Ecdysozoa</taxon>
        <taxon>Arthropoda</taxon>
        <taxon>Hexapoda</taxon>
        <taxon>Insecta</taxon>
        <taxon>Pterygota</taxon>
        <taxon>Neoptera</taxon>
        <taxon>Paraneoptera</taxon>
        <taxon>Psocodea</taxon>
        <taxon>Troctomorpha</taxon>
        <taxon>Phthiraptera</taxon>
        <taxon>Amblycera</taxon>
        <taxon>Menoponidae</taxon>
        <taxon>Menopon</taxon>
    </lineage>
</organism>
<evidence type="ECO:0000256" key="2">
    <source>
        <dbReference type="ARBA" id="ARBA00006073"/>
    </source>
</evidence>
<evidence type="ECO:0000256" key="4">
    <source>
        <dbReference type="ARBA" id="ARBA00023128"/>
    </source>
</evidence>
<dbReference type="PANTHER" id="PTHR21396:SF2">
    <property type="entry name" value="LARGE RIBOSOMAL SUBUNIT PROTEIN ML43"/>
    <property type="match status" value="1"/>
</dbReference>